<sequence>MDGCVYLIVPVGETEGAELLLDDVQILLEGRWSCLCERGTYEQAGGLTPYLFVSFTRFVVGPGKVRKALGEAKWLVDVQRGNKGAGVKELLLYNQTRAKYSVPVCLSSDSEPEGRAVTRESKSSTKKKRKY</sequence>
<evidence type="ECO:0000313" key="3">
    <source>
        <dbReference type="Proteomes" id="UP001162002"/>
    </source>
</evidence>
<organism evidence="2 3">
    <name type="scientific">Tilapia parvovirus</name>
    <dbReference type="NCBI Taxonomy" id="2660749"/>
    <lineage>
        <taxon>Viruses</taxon>
        <taxon>Monodnaviria</taxon>
        <taxon>Shotokuvirae</taxon>
        <taxon>Cossaviricota</taxon>
        <taxon>Quintoviricetes</taxon>
        <taxon>Piccovirales</taxon>
        <taxon>Parvoviridae</taxon>
        <taxon>Hamaparvovirinae</taxon>
        <taxon>Chaphamaparvovirus</taxon>
        <taxon>Chaphamaparvovirus perciform1</taxon>
    </lineage>
</organism>
<accession>A0A7G6BR72</accession>
<dbReference type="GeneID" id="80541695"/>
<dbReference type="RefSeq" id="YP_010802879.1">
    <property type="nucleotide sequence ID" value="NC_077066.1"/>
</dbReference>
<feature type="compositionally biased region" description="Basic and acidic residues" evidence="1">
    <location>
        <begin position="112"/>
        <end position="123"/>
    </location>
</feature>
<dbReference type="KEGG" id="vg:80541695"/>
<dbReference type="EMBL" id="MT393593">
    <property type="protein sequence ID" value="QNB17826.1"/>
    <property type="molecule type" value="Genomic_DNA"/>
</dbReference>
<name>A0A7G6BR72_9VIRU</name>
<keyword evidence="3" id="KW-1185">Reference proteome</keyword>
<feature type="region of interest" description="Disordered" evidence="1">
    <location>
        <begin position="106"/>
        <end position="131"/>
    </location>
</feature>
<dbReference type="Proteomes" id="UP001162002">
    <property type="component" value="Segment"/>
</dbReference>
<reference evidence="2 3" key="1">
    <citation type="submission" date="2020-04" db="EMBL/GenBank/DDBJ databases">
        <title>Determination of a novel parvovirus pathogen associated with massive mortality in adult tilapia.</title>
        <authorList>
            <person name="Liu W."/>
            <person name="Zhang Y."/>
            <person name="Ma J."/>
            <person name="Jiang N."/>
            <person name="Fan Y."/>
            <person name="Zhou Y."/>
            <person name="Zeng L."/>
        </authorList>
    </citation>
    <scope>NUCLEOTIDE SEQUENCE [LARGE SCALE GENOMIC DNA]</scope>
    <source>
        <strain evidence="2 3">TiPVC20160912</strain>
    </source>
</reference>
<evidence type="ECO:0000256" key="1">
    <source>
        <dbReference type="SAM" id="MobiDB-lite"/>
    </source>
</evidence>
<evidence type="ECO:0000313" key="2">
    <source>
        <dbReference type="EMBL" id="QNB17826.1"/>
    </source>
</evidence>
<proteinExistence type="predicted"/>
<protein>
    <submittedName>
        <fullName evidence="2">ORF1</fullName>
    </submittedName>
</protein>